<proteinExistence type="predicted"/>
<sequence>MVPQSLSLFHRLGQSHQRYWQQQKQNCRYFCLALRDLSCTTEAPPSVTDDSKTPASKASMNSDAVETRVTKQYKFRILILYDPLIRGFVYFVRNESENSTSKTGKISRANESLVIRRQYLVISASLTRRFSEHWLPKRIPQSQKRQRSGNGEGATLVDDDVIEAVEEVALAGVDVVLEIDKVG</sequence>
<comment type="caution">
    <text evidence="1">The sequence shown here is derived from an EMBL/GenBank/DDBJ whole genome shotgun (WGS) entry which is preliminary data.</text>
</comment>
<gene>
    <name evidence="1" type="ORF">QAD02_022950</name>
</gene>
<dbReference type="Proteomes" id="UP001239111">
    <property type="component" value="Chromosome 1"/>
</dbReference>
<evidence type="ECO:0000313" key="2">
    <source>
        <dbReference type="Proteomes" id="UP001239111"/>
    </source>
</evidence>
<reference evidence="1" key="1">
    <citation type="submission" date="2023-04" db="EMBL/GenBank/DDBJ databases">
        <title>A chromosome-level genome assembly of the parasitoid wasp Eretmocerus hayati.</title>
        <authorList>
            <person name="Zhong Y."/>
            <person name="Liu S."/>
            <person name="Liu Y."/>
        </authorList>
    </citation>
    <scope>NUCLEOTIDE SEQUENCE</scope>
    <source>
        <strain evidence="1">ZJU_SS_LIU_2023</strain>
    </source>
</reference>
<dbReference type="EMBL" id="CM056741">
    <property type="protein sequence ID" value="KAJ8687156.1"/>
    <property type="molecule type" value="Genomic_DNA"/>
</dbReference>
<accession>A0ACC2PUF0</accession>
<name>A0ACC2PUF0_9HYME</name>
<evidence type="ECO:0000313" key="1">
    <source>
        <dbReference type="EMBL" id="KAJ8687156.1"/>
    </source>
</evidence>
<organism evidence="1 2">
    <name type="scientific">Eretmocerus hayati</name>
    <dbReference type="NCBI Taxonomy" id="131215"/>
    <lineage>
        <taxon>Eukaryota</taxon>
        <taxon>Metazoa</taxon>
        <taxon>Ecdysozoa</taxon>
        <taxon>Arthropoda</taxon>
        <taxon>Hexapoda</taxon>
        <taxon>Insecta</taxon>
        <taxon>Pterygota</taxon>
        <taxon>Neoptera</taxon>
        <taxon>Endopterygota</taxon>
        <taxon>Hymenoptera</taxon>
        <taxon>Apocrita</taxon>
        <taxon>Proctotrupomorpha</taxon>
        <taxon>Chalcidoidea</taxon>
        <taxon>Aphelinidae</taxon>
        <taxon>Aphelininae</taxon>
        <taxon>Eretmocerus</taxon>
    </lineage>
</organism>
<keyword evidence="2" id="KW-1185">Reference proteome</keyword>
<protein>
    <submittedName>
        <fullName evidence="1">Uncharacterized protein</fullName>
    </submittedName>
</protein>